<dbReference type="FunFam" id="3.40.50.1010:FF:000032">
    <property type="entry name" value="Flap endonuclease GEN-like 1"/>
    <property type="match status" value="1"/>
</dbReference>
<evidence type="ECO:0000256" key="6">
    <source>
        <dbReference type="ARBA" id="ARBA00022763"/>
    </source>
</evidence>
<reference evidence="14" key="2">
    <citation type="submission" date="2025-08" db="UniProtKB">
        <authorList>
            <consortium name="RefSeq"/>
        </authorList>
    </citation>
    <scope>IDENTIFICATION</scope>
</reference>
<dbReference type="Proteomes" id="UP000790787">
    <property type="component" value="Chromosome 7"/>
</dbReference>
<dbReference type="InterPro" id="IPR029060">
    <property type="entry name" value="PIN-like_dom_sf"/>
</dbReference>
<dbReference type="SUPFAM" id="SSF88723">
    <property type="entry name" value="PIN domain-like"/>
    <property type="match status" value="1"/>
</dbReference>
<dbReference type="Gene3D" id="1.10.150.20">
    <property type="entry name" value="5' to 3' exonuclease, C-terminal subdomain"/>
    <property type="match status" value="1"/>
</dbReference>
<dbReference type="OrthoDB" id="2959108at2759"/>
<keyword evidence="13" id="KW-1185">Reference proteome</keyword>
<dbReference type="InterPro" id="IPR036279">
    <property type="entry name" value="5-3_exonuclease_C_sf"/>
</dbReference>
<evidence type="ECO:0000256" key="5">
    <source>
        <dbReference type="ARBA" id="ARBA00022759"/>
    </source>
</evidence>
<dbReference type="STRING" id="4097.A0A1S4AUU7"/>
<evidence type="ECO:0000256" key="9">
    <source>
        <dbReference type="ARBA" id="ARBA00023204"/>
    </source>
</evidence>
<keyword evidence="8" id="KW-0460">Magnesium</keyword>
<comment type="cofactor">
    <cofactor evidence="1">
        <name>Mg(2+)</name>
        <dbReference type="ChEBI" id="CHEBI:18420"/>
    </cofactor>
</comment>
<keyword evidence="4" id="KW-0479">Metal-binding</keyword>
<evidence type="ECO:0000256" key="2">
    <source>
        <dbReference type="ARBA" id="ARBA00004123"/>
    </source>
</evidence>
<evidence type="ECO:0000256" key="11">
    <source>
        <dbReference type="ARBA" id="ARBA00038112"/>
    </source>
</evidence>
<dbReference type="GeneID" id="107801655"/>
<dbReference type="InterPro" id="IPR006084">
    <property type="entry name" value="XPG/Rad2"/>
</dbReference>
<dbReference type="GO" id="GO:0005634">
    <property type="term" value="C:nucleus"/>
    <property type="evidence" value="ECO:0007669"/>
    <property type="project" value="UniProtKB-SubCell"/>
</dbReference>
<keyword evidence="9" id="KW-0234">DNA repair</keyword>
<evidence type="ECO:0000313" key="14">
    <source>
        <dbReference type="RefSeq" id="XP_016480502.1"/>
    </source>
</evidence>
<dbReference type="PaxDb" id="4097-A0A1S4AUU7"/>
<evidence type="ECO:0000256" key="12">
    <source>
        <dbReference type="ARBA" id="ARBA00073453"/>
    </source>
</evidence>
<dbReference type="GO" id="GO:0009555">
    <property type="term" value="P:pollen development"/>
    <property type="evidence" value="ECO:0000318"/>
    <property type="project" value="GO_Central"/>
</dbReference>
<evidence type="ECO:0000256" key="3">
    <source>
        <dbReference type="ARBA" id="ARBA00022722"/>
    </source>
</evidence>
<dbReference type="OMA" id="CITDSNE"/>
<keyword evidence="5" id="KW-0255">Endonuclease</keyword>
<dbReference type="PRINTS" id="PR00853">
    <property type="entry name" value="XPGRADSUPER"/>
</dbReference>
<keyword evidence="10" id="KW-0539">Nucleus</keyword>
<reference evidence="13" key="1">
    <citation type="journal article" date="2014" name="Nat. Commun.">
        <title>The tobacco genome sequence and its comparison with those of tomato and potato.</title>
        <authorList>
            <person name="Sierro N."/>
            <person name="Battey J.N."/>
            <person name="Ouadi S."/>
            <person name="Bakaher N."/>
            <person name="Bovet L."/>
            <person name="Willig A."/>
            <person name="Goepfert S."/>
            <person name="Peitsch M.C."/>
            <person name="Ivanov N.V."/>
        </authorList>
    </citation>
    <scope>NUCLEOTIDE SEQUENCE [LARGE SCALE GENOMIC DNA]</scope>
</reference>
<name>A0A1S4AUU7_TOBAC</name>
<dbReference type="GO" id="GO:0009650">
    <property type="term" value="P:UV protection"/>
    <property type="evidence" value="ECO:0007669"/>
    <property type="project" value="UniProtKB-ARBA"/>
</dbReference>
<proteinExistence type="inferred from homology"/>
<dbReference type="RefSeq" id="XP_016480502.1">
    <property type="nucleotide sequence ID" value="XM_016625016.1"/>
</dbReference>
<organism evidence="13 14">
    <name type="scientific">Nicotiana tabacum</name>
    <name type="common">Common tobacco</name>
    <dbReference type="NCBI Taxonomy" id="4097"/>
    <lineage>
        <taxon>Eukaryota</taxon>
        <taxon>Viridiplantae</taxon>
        <taxon>Streptophyta</taxon>
        <taxon>Embryophyta</taxon>
        <taxon>Tracheophyta</taxon>
        <taxon>Spermatophyta</taxon>
        <taxon>Magnoliopsida</taxon>
        <taxon>eudicotyledons</taxon>
        <taxon>Gunneridae</taxon>
        <taxon>Pentapetalae</taxon>
        <taxon>asterids</taxon>
        <taxon>lamiids</taxon>
        <taxon>Solanales</taxon>
        <taxon>Solanaceae</taxon>
        <taxon>Nicotianoideae</taxon>
        <taxon>Nicotianeae</taxon>
        <taxon>Nicotiana</taxon>
    </lineage>
</organism>
<dbReference type="FunFam" id="1.10.150.20:FF:000030">
    <property type="entry name" value="Flap endonuclease GEN-like 1"/>
    <property type="match status" value="1"/>
</dbReference>
<dbReference type="SUPFAM" id="SSF47807">
    <property type="entry name" value="5' to 3' exonuclease, C-terminal subdomain"/>
    <property type="match status" value="1"/>
</dbReference>
<dbReference type="GO" id="GO:0006281">
    <property type="term" value="P:DNA repair"/>
    <property type="evidence" value="ECO:0007669"/>
    <property type="project" value="UniProtKB-KW"/>
</dbReference>
<evidence type="ECO:0000256" key="7">
    <source>
        <dbReference type="ARBA" id="ARBA00022801"/>
    </source>
</evidence>
<dbReference type="SMART" id="SM00485">
    <property type="entry name" value="XPGN"/>
    <property type="match status" value="1"/>
</dbReference>
<evidence type="ECO:0000313" key="13">
    <source>
        <dbReference type="Proteomes" id="UP000790787"/>
    </source>
</evidence>
<comment type="subcellular location">
    <subcellularLocation>
        <location evidence="2">Nucleus</location>
    </subcellularLocation>
</comment>
<dbReference type="PANTHER" id="PTHR11081:SF59">
    <property type="entry name" value="FI23547P1"/>
    <property type="match status" value="1"/>
</dbReference>
<gene>
    <name evidence="14" type="primary">LOC107801655</name>
</gene>
<dbReference type="KEGG" id="nta:107801655"/>
<evidence type="ECO:0000256" key="4">
    <source>
        <dbReference type="ARBA" id="ARBA00022723"/>
    </source>
</evidence>
<dbReference type="CDD" id="cd09869">
    <property type="entry name" value="PIN_GEN1"/>
    <property type="match status" value="1"/>
</dbReference>
<dbReference type="GO" id="GO:0046872">
    <property type="term" value="F:metal ion binding"/>
    <property type="evidence" value="ECO:0007669"/>
    <property type="project" value="UniProtKB-KW"/>
</dbReference>
<accession>A0A1S4AUU7</accession>
<dbReference type="Pfam" id="PF00867">
    <property type="entry name" value="XPG_I"/>
    <property type="match status" value="1"/>
</dbReference>
<dbReference type="Gene3D" id="3.40.50.1010">
    <property type="entry name" value="5'-nuclease"/>
    <property type="match status" value="1"/>
</dbReference>
<dbReference type="SMART" id="SM00484">
    <property type="entry name" value="XPGI"/>
    <property type="match status" value="1"/>
</dbReference>
<dbReference type="GO" id="GO:0017108">
    <property type="term" value="F:5'-flap endonuclease activity"/>
    <property type="evidence" value="ECO:0000318"/>
    <property type="project" value="GO_Central"/>
</dbReference>
<comment type="similarity">
    <text evidence="11">Belongs to the XPG/RAD2 endonuclease family. GEN subfamily.</text>
</comment>
<keyword evidence="7" id="KW-0378">Hydrolase</keyword>
<dbReference type="Pfam" id="PF00752">
    <property type="entry name" value="XPG_N"/>
    <property type="match status" value="1"/>
</dbReference>
<dbReference type="PANTHER" id="PTHR11081">
    <property type="entry name" value="FLAP ENDONUCLEASE FAMILY MEMBER"/>
    <property type="match status" value="1"/>
</dbReference>
<dbReference type="InterPro" id="IPR006086">
    <property type="entry name" value="XPG-I_dom"/>
</dbReference>
<dbReference type="InterPro" id="IPR006085">
    <property type="entry name" value="XPG_DNA_repair_N"/>
</dbReference>
<dbReference type="AlphaFoldDB" id="A0A1S4AUU7"/>
<evidence type="ECO:0000256" key="8">
    <source>
        <dbReference type="ARBA" id="ARBA00022842"/>
    </source>
</evidence>
<evidence type="ECO:0000256" key="10">
    <source>
        <dbReference type="ARBA" id="ARBA00023242"/>
    </source>
</evidence>
<keyword evidence="6" id="KW-0227">DNA damage</keyword>
<sequence length="604" mass="68475">MGVVGNFWELLKPYGRAEGFDFLRNKRVAVDLSYWIVQQETAVLKAHIRNPHIRLTFFRTINLFSKFGAFPVFVADGTASPLKSQARIARFFRASGIKLSSLPAAEEGISIERNKAFQKCEQECVELLELLGVPVLKAKGEAEALCAQLNQEGQVDACITADSDAFLFGAKCVIKNIQPNSKEPLEFYHMSDIESGLGLRRNHLIAISLLVGDDHNLIGVPGIGLETALRFVKSFSEDEILSRLQEIGRGDVQVLQRDVNLDCNYIPGSDESPWKTKVQHCSFCGHPGSKKAHHKFACQDCSSTANEGCIQKPSGFKCNCSSCDLDNKEKEQKRNENWQIKVCRMIASEQNFPNNEITEMYLNKHQQSADGDYHLTWSSPKTDMLVDYLAYYQHWEPSYTRQRMLPMLSTIFLRDVASNSKDQLLCGQYEFDSIQRVKTRFGHQLYVINWKKTTREMSNEICIPSENPDMEQELRIADDGSKDLLDEPEVLQIHIKDGCSFLSTEEDMELVQSAFPEKVSQFLRDKELKETKSSRKRSVKPENSESPRGVQPSITNFYRSSKVQATPGENESRSSKISADTSGERDKEPIRNYSKSARRKLLFG</sequence>
<protein>
    <recommendedName>
        <fullName evidence="12">Flap endonuclease GEN-like 1</fullName>
    </recommendedName>
</protein>
<evidence type="ECO:0000256" key="1">
    <source>
        <dbReference type="ARBA" id="ARBA00001946"/>
    </source>
</evidence>
<keyword evidence="3" id="KW-0540">Nuclease</keyword>